<dbReference type="PANTHER" id="PTHR30055:SF151">
    <property type="entry name" value="TRANSCRIPTIONAL REGULATORY PROTEIN"/>
    <property type="match status" value="1"/>
</dbReference>
<dbReference type="Proteomes" id="UP001501319">
    <property type="component" value="Unassembled WGS sequence"/>
</dbReference>
<evidence type="ECO:0000256" key="2">
    <source>
        <dbReference type="ARBA" id="ARBA00023125"/>
    </source>
</evidence>
<protein>
    <submittedName>
        <fullName evidence="5">TetR/AcrR family transcriptional regulator C-terminal domain-containing protein</fullName>
    </submittedName>
</protein>
<evidence type="ECO:0000313" key="5">
    <source>
        <dbReference type="EMBL" id="GAA1630450.1"/>
    </source>
</evidence>
<dbReference type="Gene3D" id="1.10.357.10">
    <property type="entry name" value="Tetracycline Repressor, domain 2"/>
    <property type="match status" value="1"/>
</dbReference>
<organism evidence="5 6">
    <name type="scientific">Kribbella alba</name>
    <dbReference type="NCBI Taxonomy" id="190197"/>
    <lineage>
        <taxon>Bacteria</taxon>
        <taxon>Bacillati</taxon>
        <taxon>Actinomycetota</taxon>
        <taxon>Actinomycetes</taxon>
        <taxon>Propionibacteriales</taxon>
        <taxon>Kribbellaceae</taxon>
        <taxon>Kribbella</taxon>
    </lineage>
</organism>
<name>A0ABN2F536_9ACTN</name>
<reference evidence="5 6" key="1">
    <citation type="journal article" date="2019" name="Int. J. Syst. Evol. Microbiol.">
        <title>The Global Catalogue of Microorganisms (GCM) 10K type strain sequencing project: providing services to taxonomists for standard genome sequencing and annotation.</title>
        <authorList>
            <consortium name="The Broad Institute Genomics Platform"/>
            <consortium name="The Broad Institute Genome Sequencing Center for Infectious Disease"/>
            <person name="Wu L."/>
            <person name="Ma J."/>
        </authorList>
    </citation>
    <scope>NUCLEOTIDE SEQUENCE [LARGE SCALE GENOMIC DNA]</scope>
    <source>
        <strain evidence="5 6">JCM 14306</strain>
    </source>
</reference>
<dbReference type="Gene3D" id="1.10.10.60">
    <property type="entry name" value="Homeodomain-like"/>
    <property type="match status" value="1"/>
</dbReference>
<dbReference type="PANTHER" id="PTHR30055">
    <property type="entry name" value="HTH-TYPE TRANSCRIPTIONAL REGULATOR RUTR"/>
    <property type="match status" value="1"/>
</dbReference>
<evidence type="ECO:0000256" key="1">
    <source>
        <dbReference type="ARBA" id="ARBA00023015"/>
    </source>
</evidence>
<dbReference type="EMBL" id="BAAANE010000004">
    <property type="protein sequence ID" value="GAA1630450.1"/>
    <property type="molecule type" value="Genomic_DNA"/>
</dbReference>
<dbReference type="SUPFAM" id="SSF48498">
    <property type="entry name" value="Tetracyclin repressor-like, C-terminal domain"/>
    <property type="match status" value="1"/>
</dbReference>
<comment type="caution">
    <text evidence="5">The sequence shown here is derived from an EMBL/GenBank/DDBJ whole genome shotgun (WGS) entry which is preliminary data.</text>
</comment>
<keyword evidence="3" id="KW-0804">Transcription</keyword>
<evidence type="ECO:0000259" key="4">
    <source>
        <dbReference type="Pfam" id="PF02909"/>
    </source>
</evidence>
<evidence type="ECO:0000256" key="3">
    <source>
        <dbReference type="ARBA" id="ARBA00023163"/>
    </source>
</evidence>
<sequence>MTEYAGQGEAMRTLELLWGKAASPKRGPSQKTSVGEIVTTAIGIADSEGLSGVTMRAVGRELNRTAMSLYTYVPGRDVLVTLMYDQVHAELSGPPKTGHWRKAILTWSERLRELYSRHPWLLEVSQARPALGPHEQEVLEGLLRILAGAGVATAVRPSVTSALYSIVREAAKRKVEAAAESEQGAEWWAERAKALDAVAPDFAERFPESVAIARRQSRSGDQPWLKAAEESFTGAITLLLDGVEARSD</sequence>
<evidence type="ECO:0000313" key="6">
    <source>
        <dbReference type="Proteomes" id="UP001501319"/>
    </source>
</evidence>
<dbReference type="RefSeq" id="WP_344110510.1">
    <property type="nucleotide sequence ID" value="NZ_BAAANE010000004.1"/>
</dbReference>
<dbReference type="InterPro" id="IPR036271">
    <property type="entry name" value="Tet_transcr_reg_TetR-rel_C_sf"/>
</dbReference>
<dbReference type="Pfam" id="PF02909">
    <property type="entry name" value="TetR_C_1"/>
    <property type="match status" value="1"/>
</dbReference>
<keyword evidence="2" id="KW-0238">DNA-binding</keyword>
<keyword evidence="6" id="KW-1185">Reference proteome</keyword>
<accession>A0ABN2F536</accession>
<gene>
    <name evidence="5" type="ORF">GCM10009744_18140</name>
</gene>
<dbReference type="InterPro" id="IPR004111">
    <property type="entry name" value="Repressor_TetR_C"/>
</dbReference>
<keyword evidence="1" id="KW-0805">Transcription regulation</keyword>
<feature type="domain" description="Tetracycline repressor TetR C-terminal" evidence="4">
    <location>
        <begin position="95"/>
        <end position="246"/>
    </location>
</feature>
<dbReference type="SUPFAM" id="SSF46689">
    <property type="entry name" value="Homeodomain-like"/>
    <property type="match status" value="1"/>
</dbReference>
<dbReference type="InterPro" id="IPR050109">
    <property type="entry name" value="HTH-type_TetR-like_transc_reg"/>
</dbReference>
<dbReference type="InterPro" id="IPR009057">
    <property type="entry name" value="Homeodomain-like_sf"/>
</dbReference>
<proteinExistence type="predicted"/>